<accession>A0A6J4K359</accession>
<protein>
    <submittedName>
        <fullName evidence="2">Uncharacterized protein</fullName>
    </submittedName>
</protein>
<proteinExistence type="predicted"/>
<dbReference type="EMBL" id="CADCTW010000001">
    <property type="protein sequence ID" value="CAA9294561.1"/>
    <property type="molecule type" value="Genomic_DNA"/>
</dbReference>
<feature type="region of interest" description="Disordered" evidence="1">
    <location>
        <begin position="1"/>
        <end position="150"/>
    </location>
</feature>
<feature type="compositionally biased region" description="Basic residues" evidence="1">
    <location>
        <begin position="67"/>
        <end position="80"/>
    </location>
</feature>
<dbReference type="AlphaFoldDB" id="A0A6J4K359"/>
<evidence type="ECO:0000313" key="2">
    <source>
        <dbReference type="EMBL" id="CAA9294561.1"/>
    </source>
</evidence>
<evidence type="ECO:0000256" key="1">
    <source>
        <dbReference type="SAM" id="MobiDB-lite"/>
    </source>
</evidence>
<feature type="non-terminal residue" evidence="2">
    <location>
        <position position="150"/>
    </location>
</feature>
<feature type="non-terminal residue" evidence="2">
    <location>
        <position position="1"/>
    </location>
</feature>
<feature type="compositionally biased region" description="Basic residues" evidence="1">
    <location>
        <begin position="1"/>
        <end position="20"/>
    </location>
</feature>
<organism evidence="2">
    <name type="scientific">uncultured Gemmatimonadota bacterium</name>
    <dbReference type="NCBI Taxonomy" id="203437"/>
    <lineage>
        <taxon>Bacteria</taxon>
        <taxon>Pseudomonadati</taxon>
        <taxon>Gemmatimonadota</taxon>
        <taxon>environmental samples</taxon>
    </lineage>
</organism>
<gene>
    <name evidence="2" type="ORF">AVDCRST_MAG68-1731</name>
</gene>
<sequence>DPRPPPRRGPLRRPPPRHGRGAGLAARLRPRPPRRAPPGGWRAGVRAGLVVRHGPVHREALRGPPPPRRRAVDRLRRRAHPPPPRRGPGRRRAVQRGDRRPLLRGAEGEQLAVDEPRRRRGLPPRRRAQARVHGRRPPRRTQGGGQDPAL</sequence>
<name>A0A6J4K359_9BACT</name>
<reference evidence="2" key="1">
    <citation type="submission" date="2020-02" db="EMBL/GenBank/DDBJ databases">
        <authorList>
            <person name="Meier V. D."/>
        </authorList>
    </citation>
    <scope>NUCLEOTIDE SEQUENCE</scope>
    <source>
        <strain evidence="2">AVDCRST_MAG68</strain>
    </source>
</reference>
<feature type="compositionally biased region" description="Basic residues" evidence="1">
    <location>
        <begin position="118"/>
        <end position="139"/>
    </location>
</feature>
<feature type="compositionally biased region" description="Low complexity" evidence="1">
    <location>
        <begin position="37"/>
        <end position="48"/>
    </location>
</feature>